<keyword evidence="4" id="KW-1133">Transmembrane helix</keyword>
<keyword evidence="4" id="KW-0812">Transmembrane</keyword>
<dbReference type="Proteomes" id="UP001153712">
    <property type="component" value="Chromosome 6"/>
</dbReference>
<dbReference type="CDD" id="cd00041">
    <property type="entry name" value="CUB"/>
    <property type="match status" value="4"/>
</dbReference>
<dbReference type="InterPro" id="IPR000859">
    <property type="entry name" value="CUB_dom"/>
</dbReference>
<protein>
    <recommendedName>
        <fullName evidence="5">CUB domain-containing protein</fullName>
    </recommendedName>
</protein>
<reference evidence="6" key="1">
    <citation type="submission" date="2022-01" db="EMBL/GenBank/DDBJ databases">
        <authorList>
            <person name="King R."/>
        </authorList>
    </citation>
    <scope>NUCLEOTIDE SEQUENCE</scope>
</reference>
<dbReference type="FunFam" id="2.60.120.290:FF:000058">
    <property type="entry name" value="CUB domaincontaining protein"/>
    <property type="match status" value="1"/>
</dbReference>
<feature type="domain" description="CUB" evidence="5">
    <location>
        <begin position="177"/>
        <end position="297"/>
    </location>
</feature>
<comment type="caution">
    <text evidence="2">Lacks conserved residue(s) required for the propagation of feature annotation.</text>
</comment>
<proteinExistence type="predicted"/>
<evidence type="ECO:0000259" key="5">
    <source>
        <dbReference type="PROSITE" id="PS01180"/>
    </source>
</evidence>
<feature type="domain" description="CUB" evidence="5">
    <location>
        <begin position="32"/>
        <end position="160"/>
    </location>
</feature>
<dbReference type="Gene3D" id="2.60.120.290">
    <property type="entry name" value="Spermadhesin, CUB domain"/>
    <property type="match status" value="4"/>
</dbReference>
<accession>A0A9P0DX02</accession>
<dbReference type="PANTHER" id="PTHR47537">
    <property type="entry name" value="CUBILIN"/>
    <property type="match status" value="1"/>
</dbReference>
<dbReference type="GO" id="GO:0005886">
    <property type="term" value="C:plasma membrane"/>
    <property type="evidence" value="ECO:0007669"/>
    <property type="project" value="TreeGrafter"/>
</dbReference>
<dbReference type="InterPro" id="IPR035914">
    <property type="entry name" value="Sperma_CUB_dom_sf"/>
</dbReference>
<keyword evidence="7" id="KW-1185">Reference proteome</keyword>
<feature type="domain" description="CUB" evidence="5">
    <location>
        <begin position="328"/>
        <end position="449"/>
    </location>
</feature>
<feature type="domain" description="CUB" evidence="5">
    <location>
        <begin position="465"/>
        <end position="583"/>
    </location>
</feature>
<evidence type="ECO:0000256" key="2">
    <source>
        <dbReference type="PROSITE-ProRule" id="PRU00059"/>
    </source>
</evidence>
<keyword evidence="1" id="KW-1015">Disulfide bond</keyword>
<evidence type="ECO:0000256" key="3">
    <source>
        <dbReference type="SAM" id="MobiDB-lite"/>
    </source>
</evidence>
<dbReference type="SUPFAM" id="SSF49854">
    <property type="entry name" value="Spermadhesin, CUB domain"/>
    <property type="match status" value="4"/>
</dbReference>
<dbReference type="InterPro" id="IPR053207">
    <property type="entry name" value="Non-NMDA_GluR_Accessory"/>
</dbReference>
<name>A0A9P0DX02_PHYSR</name>
<sequence length="621" mass="69803">MHNDNAMKVPLYVLLVIESTLIAAGVAVHPGCECIVFSKVHGKEKGSFKSPDFPKPYASNIDCLLYTFVGDEDEIVELAFTDFDVHKTADDCISGDYLKVFMHLEGHSVNEYTPWESVLCGGYADIPAVIYSSGSVLVLAFHSGARTANASGFLGTFRFLQKKLFRTDGWKLPSTSCDYEFYSSDHSLLQGKFYSPRFPSSYPTNIRCTYKFQARYKERVRILFEEVALQKGDISCLNRADIVRVFDGSASADPSIRILCNENSGAEILSSGPDLFIEFIANSDRPGRGFKGKYQFQRSDSTAVARNPGELPPSTETEPNVRETRSSCDVAISSDSSRNGSITSPSYPSPYPAKTTCTYEFQGRGKERVQVAFHDFNLYVPNGNSKNCDDADSLGVYIHIDGRIEKIDSFCGAVTPKPVMSNGPRLKLEFQSFHTSRYSRGFKATYAFMENFGIRTGNQLSIYPCAFEFNSNESKEGHFSSPNYPGYYPRDTECHYFFNGNLSEKVRLHFDYFDVEGVLPCDAVSASDYVEFSNYVTKDKKFSRYCGQLKEFDVESDRQYFRVTFRSNDRLDGTGFNATYRFVMGKEGRKKPANVLNSSNWDRGTCLWILLCVISMTKIST</sequence>
<dbReference type="OrthoDB" id="6369184at2759"/>
<gene>
    <name evidence="6" type="ORF">PHYEVI_LOCUS9289</name>
</gene>
<dbReference type="Pfam" id="PF00431">
    <property type="entry name" value="CUB"/>
    <property type="match status" value="4"/>
</dbReference>
<dbReference type="AlphaFoldDB" id="A0A9P0DX02"/>
<evidence type="ECO:0000256" key="1">
    <source>
        <dbReference type="ARBA" id="ARBA00023157"/>
    </source>
</evidence>
<feature type="region of interest" description="Disordered" evidence="3">
    <location>
        <begin position="301"/>
        <end position="349"/>
    </location>
</feature>
<dbReference type="EMBL" id="OU900099">
    <property type="protein sequence ID" value="CAH1186141.1"/>
    <property type="molecule type" value="Genomic_DNA"/>
</dbReference>
<feature type="compositionally biased region" description="Low complexity" evidence="3">
    <location>
        <begin position="327"/>
        <end position="337"/>
    </location>
</feature>
<dbReference type="SMART" id="SM00042">
    <property type="entry name" value="CUB"/>
    <property type="match status" value="4"/>
</dbReference>
<feature type="transmembrane region" description="Helical" evidence="4">
    <location>
        <begin position="12"/>
        <end position="31"/>
    </location>
</feature>
<dbReference type="PROSITE" id="PS01180">
    <property type="entry name" value="CUB"/>
    <property type="match status" value="4"/>
</dbReference>
<evidence type="ECO:0000256" key="4">
    <source>
        <dbReference type="SAM" id="Phobius"/>
    </source>
</evidence>
<keyword evidence="4" id="KW-0472">Membrane</keyword>
<evidence type="ECO:0000313" key="6">
    <source>
        <dbReference type="EMBL" id="CAH1186141.1"/>
    </source>
</evidence>
<organism evidence="6 7">
    <name type="scientific">Phyllotreta striolata</name>
    <name type="common">Striped flea beetle</name>
    <name type="synonym">Crioceris striolata</name>
    <dbReference type="NCBI Taxonomy" id="444603"/>
    <lineage>
        <taxon>Eukaryota</taxon>
        <taxon>Metazoa</taxon>
        <taxon>Ecdysozoa</taxon>
        <taxon>Arthropoda</taxon>
        <taxon>Hexapoda</taxon>
        <taxon>Insecta</taxon>
        <taxon>Pterygota</taxon>
        <taxon>Neoptera</taxon>
        <taxon>Endopterygota</taxon>
        <taxon>Coleoptera</taxon>
        <taxon>Polyphaga</taxon>
        <taxon>Cucujiformia</taxon>
        <taxon>Chrysomeloidea</taxon>
        <taxon>Chrysomelidae</taxon>
        <taxon>Galerucinae</taxon>
        <taxon>Alticini</taxon>
        <taxon>Phyllotreta</taxon>
    </lineage>
</organism>
<dbReference type="PANTHER" id="PTHR47537:SF2">
    <property type="entry name" value="CUBILIN"/>
    <property type="match status" value="1"/>
</dbReference>
<evidence type="ECO:0000313" key="7">
    <source>
        <dbReference type="Proteomes" id="UP001153712"/>
    </source>
</evidence>